<dbReference type="RefSeq" id="XP_060422774.1">
    <property type="nucleotide sequence ID" value="XM_060573087.1"/>
</dbReference>
<comment type="caution">
    <text evidence="1">The sequence shown here is derived from an EMBL/GenBank/DDBJ whole genome shotgun (WGS) entry which is preliminary data.</text>
</comment>
<organism evidence="1 2">
    <name type="scientific">Colletotrichum godetiae</name>
    <dbReference type="NCBI Taxonomy" id="1209918"/>
    <lineage>
        <taxon>Eukaryota</taxon>
        <taxon>Fungi</taxon>
        <taxon>Dikarya</taxon>
        <taxon>Ascomycota</taxon>
        <taxon>Pezizomycotina</taxon>
        <taxon>Sordariomycetes</taxon>
        <taxon>Hypocreomycetidae</taxon>
        <taxon>Glomerellales</taxon>
        <taxon>Glomerellaceae</taxon>
        <taxon>Colletotrichum</taxon>
        <taxon>Colletotrichum acutatum species complex</taxon>
    </lineage>
</organism>
<accession>A0AAJ0A7P8</accession>
<dbReference type="AlphaFoldDB" id="A0AAJ0A7P8"/>
<dbReference type="EMBL" id="JAHMHR010000080">
    <property type="protein sequence ID" value="KAK1658010.1"/>
    <property type="molecule type" value="Genomic_DNA"/>
</dbReference>
<keyword evidence="2" id="KW-1185">Reference proteome</keyword>
<evidence type="ECO:0000313" key="1">
    <source>
        <dbReference type="EMBL" id="KAK1658010.1"/>
    </source>
</evidence>
<sequence>MGTAAKALDQHRGVMARLEDALAVATTTLQDAIRVNRAALIKFALDEAKEVPHINTQRTPQTQHEVVWSRFVEETNSARIGLGLGLGLRGEDSPLPSLSEAKQMAEAAHAHHADTYSQLSATNGKLGGLVREVKKQETIRALEASFAVWRGLEDMP</sequence>
<proteinExistence type="predicted"/>
<dbReference type="Proteomes" id="UP001224890">
    <property type="component" value="Unassembled WGS sequence"/>
</dbReference>
<evidence type="ECO:0000313" key="2">
    <source>
        <dbReference type="Proteomes" id="UP001224890"/>
    </source>
</evidence>
<name>A0AAJ0A7P8_9PEZI</name>
<gene>
    <name evidence="1" type="ORF">BDP55DRAFT_638217</name>
</gene>
<reference evidence="1" key="1">
    <citation type="submission" date="2021-06" db="EMBL/GenBank/DDBJ databases">
        <title>Comparative genomics, transcriptomics and evolutionary studies reveal genomic signatures of adaptation to plant cell wall in hemibiotrophic fungi.</title>
        <authorList>
            <consortium name="DOE Joint Genome Institute"/>
            <person name="Baroncelli R."/>
            <person name="Diaz J.F."/>
            <person name="Benocci T."/>
            <person name="Peng M."/>
            <person name="Battaglia E."/>
            <person name="Haridas S."/>
            <person name="Andreopoulos W."/>
            <person name="Labutti K."/>
            <person name="Pangilinan J."/>
            <person name="Floch G.L."/>
            <person name="Makela M.R."/>
            <person name="Henrissat B."/>
            <person name="Grigoriev I.V."/>
            <person name="Crouch J.A."/>
            <person name="De Vries R.P."/>
            <person name="Sukno S.A."/>
            <person name="Thon M.R."/>
        </authorList>
    </citation>
    <scope>NUCLEOTIDE SEQUENCE</scope>
    <source>
        <strain evidence="1">CBS 193.32</strain>
    </source>
</reference>
<dbReference type="GeneID" id="85457613"/>
<protein>
    <submittedName>
        <fullName evidence="1">Uncharacterized protein</fullName>
    </submittedName>
</protein>